<dbReference type="InterPro" id="IPR002656">
    <property type="entry name" value="Acyl_transf_3_dom"/>
</dbReference>
<feature type="transmembrane region" description="Helical" evidence="1">
    <location>
        <begin position="203"/>
        <end position="224"/>
    </location>
</feature>
<dbReference type="KEGG" id="sari:H5J25_12635"/>
<dbReference type="AlphaFoldDB" id="A0A974S3E2"/>
<dbReference type="EMBL" id="CP061035">
    <property type="protein sequence ID" value="QQV76329.1"/>
    <property type="molecule type" value="Genomic_DNA"/>
</dbReference>
<keyword evidence="1" id="KW-0472">Membrane</keyword>
<feature type="domain" description="Acyltransferase 3" evidence="2">
    <location>
        <begin position="24"/>
        <end position="339"/>
    </location>
</feature>
<evidence type="ECO:0000259" key="2">
    <source>
        <dbReference type="Pfam" id="PF01757"/>
    </source>
</evidence>
<gene>
    <name evidence="4" type="ORF">H5J25_12635</name>
</gene>
<feature type="transmembrane region" description="Helical" evidence="1">
    <location>
        <begin position="260"/>
        <end position="277"/>
    </location>
</feature>
<keyword evidence="1" id="KW-1133">Transmembrane helix</keyword>
<sequence>MFNFVISGLSTLNVIDSGQRRTRHDIQALRGYAVLVVILYHTNLGLVPFGFLGVDTFFVISGYLITGIISRGIRDGGFSIVDFYLRRAKRLFPATFVTLLVTVTASIFLLTTSAWINFAPQFYGALAFATNVVLWQQINYFKAAAELEPLLHMWSLAVEEQYYFLLPILLRLIPARFWPSMVAVLTVSSLTAYILLYSHSPGAAFYLLPTRAWEIGIGAVVALLPPLKKAIPARGVAAFVAAILLCVIPFAGLGGIPPHLLALPITVGTAAILYADITPRRPMLLQKSLGWLGDRSYSLYLVHWPIFALARNVYLALPLPLWLVLSLLVLTVTLAMTLYSFVEEPLRRSHMSARNVRLMWIAGTSLLAIIGGLGSLYAQSRRPALDLAPVTGLSVAACNSVETPFKGGCVQSKTPKMLIWGDSLSQAITPGMDASTDEPIAQASMGQCAPLLDIAPVDADSPKPYALECIAHNKSVLEYAIKTPSIRVVVLTGAYLRYAQAGTSALRSNGSTAPATFEELAAAQLQTTKALRMAGKRVVLITPPPQAKYSIASCQERALMGLMTRSARPDCALTPGDRQSGESEMQDMFPRILASGTPVIRLDRMVCPNEICRTQIDGQSLYRDGTHLSRSGSILLGRRFGLGSLAWREAR</sequence>
<dbReference type="RefSeq" id="WP_202091523.1">
    <property type="nucleotide sequence ID" value="NZ_CP061035.1"/>
</dbReference>
<protein>
    <submittedName>
        <fullName evidence="4">Acyltransferase</fullName>
    </submittedName>
</protein>
<dbReference type="Pfam" id="PF19040">
    <property type="entry name" value="SGNH"/>
    <property type="match status" value="1"/>
</dbReference>
<name>A0A974S3E2_9SPHN</name>
<dbReference type="GO" id="GO:0016020">
    <property type="term" value="C:membrane"/>
    <property type="evidence" value="ECO:0007669"/>
    <property type="project" value="TreeGrafter"/>
</dbReference>
<dbReference type="InterPro" id="IPR050879">
    <property type="entry name" value="Acyltransferase_3"/>
</dbReference>
<reference evidence="5" key="1">
    <citation type="submission" date="2020-09" db="EMBL/GenBank/DDBJ databases">
        <title>Sphingomonas sp., a new species isolated from pork steak.</title>
        <authorList>
            <person name="Heidler von Heilborn D."/>
        </authorList>
    </citation>
    <scope>NUCLEOTIDE SEQUENCE [LARGE SCALE GENOMIC DNA]</scope>
</reference>
<keyword evidence="4" id="KW-0808">Transferase</keyword>
<feature type="transmembrane region" description="Helical" evidence="1">
    <location>
        <begin position="57"/>
        <end position="73"/>
    </location>
</feature>
<dbReference type="GO" id="GO:0009103">
    <property type="term" value="P:lipopolysaccharide biosynthetic process"/>
    <property type="evidence" value="ECO:0007669"/>
    <property type="project" value="TreeGrafter"/>
</dbReference>
<dbReference type="PANTHER" id="PTHR23028:SF53">
    <property type="entry name" value="ACYL_TRANSF_3 DOMAIN-CONTAINING PROTEIN"/>
    <property type="match status" value="1"/>
</dbReference>
<feature type="transmembrane region" description="Helical" evidence="1">
    <location>
        <begin position="236"/>
        <end position="254"/>
    </location>
</feature>
<keyword evidence="5" id="KW-1185">Reference proteome</keyword>
<proteinExistence type="predicted"/>
<feature type="transmembrane region" description="Helical" evidence="1">
    <location>
        <begin position="94"/>
        <end position="116"/>
    </location>
</feature>
<feature type="transmembrane region" description="Helical" evidence="1">
    <location>
        <begin position="358"/>
        <end position="378"/>
    </location>
</feature>
<dbReference type="Pfam" id="PF01757">
    <property type="entry name" value="Acyl_transf_3"/>
    <property type="match status" value="1"/>
</dbReference>
<dbReference type="InterPro" id="IPR043968">
    <property type="entry name" value="SGNH"/>
</dbReference>
<feature type="transmembrane region" description="Helical" evidence="1">
    <location>
        <begin position="177"/>
        <end position="197"/>
    </location>
</feature>
<accession>A0A974S3E2</accession>
<dbReference type="PANTHER" id="PTHR23028">
    <property type="entry name" value="ACETYLTRANSFERASE"/>
    <property type="match status" value="1"/>
</dbReference>
<evidence type="ECO:0000313" key="4">
    <source>
        <dbReference type="EMBL" id="QQV76329.1"/>
    </source>
</evidence>
<feature type="transmembrane region" description="Helical" evidence="1">
    <location>
        <begin position="321"/>
        <end position="342"/>
    </location>
</feature>
<evidence type="ECO:0000313" key="5">
    <source>
        <dbReference type="Proteomes" id="UP000595894"/>
    </source>
</evidence>
<keyword evidence="1" id="KW-0812">Transmembrane</keyword>
<keyword evidence="4" id="KW-0012">Acyltransferase</keyword>
<dbReference type="Proteomes" id="UP000595894">
    <property type="component" value="Chromosome"/>
</dbReference>
<organism evidence="4 5">
    <name type="scientific">Sphingomonas aliaeris</name>
    <dbReference type="NCBI Taxonomy" id="2759526"/>
    <lineage>
        <taxon>Bacteria</taxon>
        <taxon>Pseudomonadati</taxon>
        <taxon>Pseudomonadota</taxon>
        <taxon>Alphaproteobacteria</taxon>
        <taxon>Sphingomonadales</taxon>
        <taxon>Sphingomonadaceae</taxon>
        <taxon>Sphingomonas</taxon>
    </lineage>
</organism>
<feature type="domain" description="SGNH" evidence="3">
    <location>
        <begin position="407"/>
        <end position="640"/>
    </location>
</feature>
<evidence type="ECO:0000256" key="1">
    <source>
        <dbReference type="SAM" id="Phobius"/>
    </source>
</evidence>
<evidence type="ECO:0000259" key="3">
    <source>
        <dbReference type="Pfam" id="PF19040"/>
    </source>
</evidence>
<feature type="transmembrane region" description="Helical" evidence="1">
    <location>
        <begin position="29"/>
        <end position="51"/>
    </location>
</feature>
<dbReference type="GO" id="GO:0016747">
    <property type="term" value="F:acyltransferase activity, transferring groups other than amino-acyl groups"/>
    <property type="evidence" value="ECO:0007669"/>
    <property type="project" value="InterPro"/>
</dbReference>